<dbReference type="WBParaSite" id="Pan_g13299.t2">
    <property type="protein sequence ID" value="Pan_g13299.t2"/>
    <property type="gene ID" value="Pan_g13299"/>
</dbReference>
<evidence type="ECO:0000313" key="2">
    <source>
        <dbReference type="WBParaSite" id="Pan_g13299.t1"/>
    </source>
</evidence>
<evidence type="ECO:0000313" key="1">
    <source>
        <dbReference type="Proteomes" id="UP000492821"/>
    </source>
</evidence>
<sequence length="68" mass="8030">MPTLQRALRQTRLDPTEAIYWLLRLPLVRLCHCRYPCLPALQSRRVTRKVLVLHSFHVTAYCHDAIAF</sequence>
<accession>A0A7E4UWB7</accession>
<reference evidence="2 3" key="2">
    <citation type="submission" date="2020-10" db="UniProtKB">
        <authorList>
            <consortium name="WormBaseParasite"/>
        </authorList>
    </citation>
    <scope>IDENTIFICATION</scope>
</reference>
<protein>
    <submittedName>
        <fullName evidence="2 3">Transposase</fullName>
    </submittedName>
</protein>
<organism evidence="1 3">
    <name type="scientific">Panagrellus redivivus</name>
    <name type="common">Microworm</name>
    <dbReference type="NCBI Taxonomy" id="6233"/>
    <lineage>
        <taxon>Eukaryota</taxon>
        <taxon>Metazoa</taxon>
        <taxon>Ecdysozoa</taxon>
        <taxon>Nematoda</taxon>
        <taxon>Chromadorea</taxon>
        <taxon>Rhabditida</taxon>
        <taxon>Tylenchina</taxon>
        <taxon>Panagrolaimomorpha</taxon>
        <taxon>Panagrolaimoidea</taxon>
        <taxon>Panagrolaimidae</taxon>
        <taxon>Panagrellus</taxon>
    </lineage>
</organism>
<dbReference type="AlphaFoldDB" id="A0A7E4UWB7"/>
<keyword evidence="1" id="KW-1185">Reference proteome</keyword>
<name>A0A7E4UWB7_PANRE</name>
<proteinExistence type="predicted"/>
<evidence type="ECO:0000313" key="3">
    <source>
        <dbReference type="WBParaSite" id="Pan_g13299.t2"/>
    </source>
</evidence>
<dbReference type="WBParaSite" id="Pan_g13299.t1">
    <property type="protein sequence ID" value="Pan_g13299.t1"/>
    <property type="gene ID" value="Pan_g13299"/>
</dbReference>
<dbReference type="Proteomes" id="UP000492821">
    <property type="component" value="Unassembled WGS sequence"/>
</dbReference>
<reference evidence="1" key="1">
    <citation type="journal article" date="2013" name="Genetics">
        <title>The draft genome and transcriptome of Panagrellus redivivus are shaped by the harsh demands of a free-living lifestyle.</title>
        <authorList>
            <person name="Srinivasan J."/>
            <person name="Dillman A.R."/>
            <person name="Macchietto M.G."/>
            <person name="Heikkinen L."/>
            <person name="Lakso M."/>
            <person name="Fracchia K.M."/>
            <person name="Antoshechkin I."/>
            <person name="Mortazavi A."/>
            <person name="Wong G."/>
            <person name="Sternberg P.W."/>
        </authorList>
    </citation>
    <scope>NUCLEOTIDE SEQUENCE [LARGE SCALE GENOMIC DNA]</scope>
    <source>
        <strain evidence="1">MT8872</strain>
    </source>
</reference>